<keyword evidence="3" id="KW-1185">Reference proteome</keyword>
<protein>
    <recommendedName>
        <fullName evidence="4">C4-dicarboxylate ABC transporter</fullName>
    </recommendedName>
</protein>
<comment type="caution">
    <text evidence="2">The sequence shown here is derived from an EMBL/GenBank/DDBJ whole genome shotgun (WGS) entry which is preliminary data.</text>
</comment>
<sequence length="85" mass="10047">MIRPERPKPNTSFLAKFVKIFGLLMTTLYVVLGVYLIFTDEQNSNLNIPTKFRYILGGVLILYGIFRFIRVLQASSRKDRRRYEE</sequence>
<reference evidence="2 3" key="1">
    <citation type="submission" date="2021-07" db="EMBL/GenBank/DDBJ databases">
        <authorList>
            <person name="Kim M.K."/>
        </authorList>
    </citation>
    <scope>NUCLEOTIDE SEQUENCE [LARGE SCALE GENOMIC DNA]</scope>
    <source>
        <strain evidence="2 3">HLY7-15</strain>
    </source>
</reference>
<dbReference type="Proteomes" id="UP000774935">
    <property type="component" value="Unassembled WGS sequence"/>
</dbReference>
<keyword evidence="1" id="KW-1133">Transmembrane helix</keyword>
<feature type="transmembrane region" description="Helical" evidence="1">
    <location>
        <begin position="54"/>
        <end position="72"/>
    </location>
</feature>
<evidence type="ECO:0000313" key="2">
    <source>
        <dbReference type="EMBL" id="MBW3366736.1"/>
    </source>
</evidence>
<dbReference type="EMBL" id="JAHWXQ010000006">
    <property type="protein sequence ID" value="MBW3366736.1"/>
    <property type="molecule type" value="Genomic_DNA"/>
</dbReference>
<dbReference type="RefSeq" id="WP_199111477.1">
    <property type="nucleotide sequence ID" value="NZ_JAHWXQ010000006.1"/>
</dbReference>
<feature type="transmembrane region" description="Helical" evidence="1">
    <location>
        <begin position="20"/>
        <end position="38"/>
    </location>
</feature>
<name>A0ABS6XFH2_9BACT</name>
<gene>
    <name evidence="2" type="ORF">KYK27_16875</name>
</gene>
<proteinExistence type="predicted"/>
<evidence type="ECO:0008006" key="4">
    <source>
        <dbReference type="Google" id="ProtNLM"/>
    </source>
</evidence>
<evidence type="ECO:0000256" key="1">
    <source>
        <dbReference type="SAM" id="Phobius"/>
    </source>
</evidence>
<keyword evidence="1" id="KW-0812">Transmembrane</keyword>
<organism evidence="2 3">
    <name type="scientific">Pontibacter populi</name>
    <dbReference type="NCBI Taxonomy" id="890055"/>
    <lineage>
        <taxon>Bacteria</taxon>
        <taxon>Pseudomonadati</taxon>
        <taxon>Bacteroidota</taxon>
        <taxon>Cytophagia</taxon>
        <taxon>Cytophagales</taxon>
        <taxon>Hymenobacteraceae</taxon>
        <taxon>Pontibacter</taxon>
    </lineage>
</organism>
<accession>A0ABS6XFH2</accession>
<keyword evidence="1" id="KW-0472">Membrane</keyword>
<evidence type="ECO:0000313" key="3">
    <source>
        <dbReference type="Proteomes" id="UP000774935"/>
    </source>
</evidence>